<comment type="caution">
    <text evidence="10">The sequence shown here is derived from an EMBL/GenBank/DDBJ whole genome shotgun (WGS) entry which is preliminary data.</text>
</comment>
<evidence type="ECO:0000256" key="8">
    <source>
        <dbReference type="SAM" id="SignalP"/>
    </source>
</evidence>
<dbReference type="EMBL" id="BMLB01000001">
    <property type="protein sequence ID" value="GGK57807.1"/>
    <property type="molecule type" value="Genomic_DNA"/>
</dbReference>
<keyword evidence="5 7" id="KW-0472">Membrane</keyword>
<evidence type="ECO:0000256" key="5">
    <source>
        <dbReference type="ARBA" id="ARBA00023136"/>
    </source>
</evidence>
<dbReference type="RefSeq" id="WP_022920954.1">
    <property type="nucleotide sequence ID" value="NZ_BMLB01000001.1"/>
</dbReference>
<dbReference type="Pfam" id="PF00482">
    <property type="entry name" value="T2SSF"/>
    <property type="match status" value="1"/>
</dbReference>
<keyword evidence="4 7" id="KW-1133">Transmembrane helix</keyword>
<evidence type="ECO:0000313" key="11">
    <source>
        <dbReference type="Proteomes" id="UP000662111"/>
    </source>
</evidence>
<dbReference type="PANTHER" id="PTHR35007:SF4">
    <property type="entry name" value="CONSERVED TRANSMEMBRANE PROTEIN-RELATED"/>
    <property type="match status" value="1"/>
</dbReference>
<evidence type="ECO:0000313" key="10">
    <source>
        <dbReference type="EMBL" id="GGK57807.1"/>
    </source>
</evidence>
<evidence type="ECO:0000256" key="4">
    <source>
        <dbReference type="ARBA" id="ARBA00022989"/>
    </source>
</evidence>
<feature type="chain" id="PRO_5047045176" description="Type II secretion system protein GspF domain-containing protein" evidence="8">
    <location>
        <begin position="20"/>
        <end position="280"/>
    </location>
</feature>
<feature type="transmembrane region" description="Helical" evidence="7">
    <location>
        <begin position="249"/>
        <end position="268"/>
    </location>
</feature>
<feature type="region of interest" description="Disordered" evidence="6">
    <location>
        <begin position="22"/>
        <end position="59"/>
    </location>
</feature>
<evidence type="ECO:0000256" key="6">
    <source>
        <dbReference type="SAM" id="MobiDB-lite"/>
    </source>
</evidence>
<comment type="subcellular location">
    <subcellularLocation>
        <location evidence="1">Cell membrane</location>
        <topology evidence="1">Multi-pass membrane protein</topology>
    </subcellularLocation>
</comment>
<keyword evidence="11" id="KW-1185">Reference proteome</keyword>
<reference evidence="11" key="1">
    <citation type="journal article" date="2019" name="Int. J. Syst. Evol. Microbiol.">
        <title>The Global Catalogue of Microorganisms (GCM) 10K type strain sequencing project: providing services to taxonomists for standard genome sequencing and annotation.</title>
        <authorList>
            <consortium name="The Broad Institute Genomics Platform"/>
            <consortium name="The Broad Institute Genome Sequencing Center for Infectious Disease"/>
            <person name="Wu L."/>
            <person name="Ma J."/>
        </authorList>
    </citation>
    <scope>NUCLEOTIDE SEQUENCE [LARGE SCALE GENOMIC DNA]</scope>
    <source>
        <strain evidence="11">CGMCC 1.5362</strain>
    </source>
</reference>
<keyword evidence="2" id="KW-1003">Cell membrane</keyword>
<name>A0ABQ2F6U2_9MICO</name>
<dbReference type="InterPro" id="IPR042094">
    <property type="entry name" value="T2SS_GspF_sf"/>
</dbReference>
<sequence length="280" mass="28409">MTLVVAVLSAFLAAGAVLTWPGRSSHASPDQDEAPTCGIAAPVAGTGTHTGDGDRFPRRHRPGRAAFLARGARPGLPGTALDVFLRRLRRPGARAAGRAHAMSEEVQLLDGLAAALEAGLPTEHAVQVALAPVGAGPAAGHWAELAREAREGHPLGAAWQRLARRTCSPTAASVARAWTVASTTGAPVAAAVRSSAHAARERRRLERAVETATAGARATATVLGLLPLAGVGLAALVGVGPTTLYSDPLAMGSAGLGVVLLLTGHLVVRRMVSSVLRGLG</sequence>
<accession>A0ABQ2F6U2</accession>
<protein>
    <recommendedName>
        <fullName evidence="9">Type II secretion system protein GspF domain-containing protein</fullName>
    </recommendedName>
</protein>
<feature type="signal peptide" evidence="8">
    <location>
        <begin position="1"/>
        <end position="19"/>
    </location>
</feature>
<organism evidence="10 11">
    <name type="scientific">Ornithinimicrobium pekingense</name>
    <dbReference type="NCBI Taxonomy" id="384677"/>
    <lineage>
        <taxon>Bacteria</taxon>
        <taxon>Bacillati</taxon>
        <taxon>Actinomycetota</taxon>
        <taxon>Actinomycetes</taxon>
        <taxon>Micrococcales</taxon>
        <taxon>Ornithinimicrobiaceae</taxon>
        <taxon>Ornithinimicrobium</taxon>
    </lineage>
</organism>
<evidence type="ECO:0000256" key="7">
    <source>
        <dbReference type="SAM" id="Phobius"/>
    </source>
</evidence>
<evidence type="ECO:0000256" key="2">
    <source>
        <dbReference type="ARBA" id="ARBA00022475"/>
    </source>
</evidence>
<gene>
    <name evidence="10" type="ORF">GCM10011509_02780</name>
</gene>
<evidence type="ECO:0000256" key="3">
    <source>
        <dbReference type="ARBA" id="ARBA00022692"/>
    </source>
</evidence>
<dbReference type="Proteomes" id="UP000662111">
    <property type="component" value="Unassembled WGS sequence"/>
</dbReference>
<dbReference type="Gene3D" id="1.20.81.30">
    <property type="entry name" value="Type II secretion system (T2SS), domain F"/>
    <property type="match status" value="1"/>
</dbReference>
<evidence type="ECO:0000256" key="1">
    <source>
        <dbReference type="ARBA" id="ARBA00004651"/>
    </source>
</evidence>
<feature type="transmembrane region" description="Helical" evidence="7">
    <location>
        <begin position="214"/>
        <end position="237"/>
    </location>
</feature>
<dbReference type="PANTHER" id="PTHR35007">
    <property type="entry name" value="INTEGRAL MEMBRANE PROTEIN-RELATED"/>
    <property type="match status" value="1"/>
</dbReference>
<proteinExistence type="predicted"/>
<dbReference type="InterPro" id="IPR018076">
    <property type="entry name" value="T2SS_GspF_dom"/>
</dbReference>
<evidence type="ECO:0000259" key="9">
    <source>
        <dbReference type="Pfam" id="PF00482"/>
    </source>
</evidence>
<keyword evidence="3 7" id="KW-0812">Transmembrane</keyword>
<feature type="domain" description="Type II secretion system protein GspF" evidence="9">
    <location>
        <begin position="110"/>
        <end position="231"/>
    </location>
</feature>
<keyword evidence="8" id="KW-0732">Signal</keyword>